<proteinExistence type="predicted"/>
<dbReference type="RefSeq" id="WP_128506534.1">
    <property type="nucleotide sequence ID" value="NZ_QUAC01000087.1"/>
</dbReference>
<dbReference type="EMBL" id="QUAC01000087">
    <property type="protein sequence ID" value="REK90097.1"/>
    <property type="molecule type" value="Genomic_DNA"/>
</dbReference>
<dbReference type="OrthoDB" id="3701328at2"/>
<organism evidence="2 3">
    <name type="scientific">Streptomyces inhibens</name>
    <dbReference type="NCBI Taxonomy" id="2293571"/>
    <lineage>
        <taxon>Bacteria</taxon>
        <taxon>Bacillati</taxon>
        <taxon>Actinomycetota</taxon>
        <taxon>Actinomycetes</taxon>
        <taxon>Kitasatosporales</taxon>
        <taxon>Streptomycetaceae</taxon>
        <taxon>Streptomyces</taxon>
    </lineage>
</organism>
<evidence type="ECO:0000256" key="1">
    <source>
        <dbReference type="SAM" id="Phobius"/>
    </source>
</evidence>
<keyword evidence="1" id="KW-1133">Transmembrane helix</keyword>
<feature type="transmembrane region" description="Helical" evidence="1">
    <location>
        <begin position="96"/>
        <end position="113"/>
    </location>
</feature>
<keyword evidence="1" id="KW-0472">Membrane</keyword>
<name>A0A371Q5V8_STRIH</name>
<dbReference type="AlphaFoldDB" id="A0A371Q5V8"/>
<sequence length="198" mass="20624">MKTAADPVRDYLSAVEREASALPADRRQELLADLAEHIEVTRAERPDAAIGEVLAELGDPRTIAATALAEAENGAAGAPARGGVGAPARRGKVHPLVPLLMLTFSLPFIMIFPTHPGPLIGVLFRITGAVLLCTSVHWTAVQKTTGVMLTAVLPTAVMTAWNLSSGGPAGDGPALLANLATVALMAGTAAWLWRVRRA</sequence>
<feature type="transmembrane region" description="Helical" evidence="1">
    <location>
        <begin position="145"/>
        <end position="163"/>
    </location>
</feature>
<dbReference type="Proteomes" id="UP000262477">
    <property type="component" value="Unassembled WGS sequence"/>
</dbReference>
<accession>A0A371Q5V8</accession>
<feature type="transmembrane region" description="Helical" evidence="1">
    <location>
        <begin position="175"/>
        <end position="193"/>
    </location>
</feature>
<evidence type="ECO:0000313" key="2">
    <source>
        <dbReference type="EMBL" id="REK90097.1"/>
    </source>
</evidence>
<gene>
    <name evidence="2" type="ORF">DY245_12100</name>
</gene>
<evidence type="ECO:0008006" key="4">
    <source>
        <dbReference type="Google" id="ProtNLM"/>
    </source>
</evidence>
<dbReference type="Pfam" id="PF22564">
    <property type="entry name" value="HAAS"/>
    <property type="match status" value="1"/>
</dbReference>
<comment type="caution">
    <text evidence="2">The sequence shown here is derived from an EMBL/GenBank/DDBJ whole genome shotgun (WGS) entry which is preliminary data.</text>
</comment>
<keyword evidence="3" id="KW-1185">Reference proteome</keyword>
<keyword evidence="1" id="KW-0812">Transmembrane</keyword>
<reference evidence="2 3" key="1">
    <citation type="submission" date="2018-08" db="EMBL/GenBank/DDBJ databases">
        <title>Streptomyces NEAU-D10 sp. nov., a novel Actinomycete isolated from soil.</title>
        <authorList>
            <person name="Jin L."/>
        </authorList>
    </citation>
    <scope>NUCLEOTIDE SEQUENCE [LARGE SCALE GENOMIC DNA]</scope>
    <source>
        <strain evidence="2 3">NEAU-D10</strain>
    </source>
</reference>
<feature type="transmembrane region" description="Helical" evidence="1">
    <location>
        <begin position="119"/>
        <end position="138"/>
    </location>
</feature>
<evidence type="ECO:0000313" key="3">
    <source>
        <dbReference type="Proteomes" id="UP000262477"/>
    </source>
</evidence>
<protein>
    <recommendedName>
        <fullName evidence="4">DUF1700 domain-containing protein</fullName>
    </recommendedName>
</protein>